<sequence>MKIYMTPELVLPKNNTDMYMPASWLETVVGNVIGGVSSGVAGAIVADSIPGPAVPG</sequence>
<dbReference type="EMBL" id="FOKI01000027">
    <property type="protein sequence ID" value="SFB30577.1"/>
    <property type="molecule type" value="Genomic_DNA"/>
</dbReference>
<reference evidence="1 2" key="1">
    <citation type="submission" date="2016-10" db="EMBL/GenBank/DDBJ databases">
        <authorList>
            <person name="de Groot N.N."/>
        </authorList>
    </citation>
    <scope>NUCLEOTIDE SEQUENCE [LARGE SCALE GENOMIC DNA]</scope>
    <source>
        <strain evidence="1 2">DSM 12271</strain>
    </source>
</reference>
<dbReference type="STRING" id="84698.SAMN04488528_102727"/>
<dbReference type="Proteomes" id="UP000198619">
    <property type="component" value="Unassembled WGS sequence"/>
</dbReference>
<accession>A0A1I0ZYE8</accession>
<proteinExistence type="predicted"/>
<keyword evidence="2" id="KW-1185">Reference proteome</keyword>
<gene>
    <name evidence="1" type="ORF">SAMN04488528_102727</name>
</gene>
<dbReference type="AlphaFoldDB" id="A0A1I0ZYE8"/>
<evidence type="ECO:0000313" key="1">
    <source>
        <dbReference type="EMBL" id="SFB30577.1"/>
    </source>
</evidence>
<protein>
    <submittedName>
        <fullName evidence="1">Uncharacterized protein</fullName>
    </submittedName>
</protein>
<dbReference type="RefSeq" id="WP_177199437.1">
    <property type="nucleotide sequence ID" value="NZ_FOKI01000027.1"/>
</dbReference>
<name>A0A1I0ZYE8_9CLOT</name>
<evidence type="ECO:0000313" key="2">
    <source>
        <dbReference type="Proteomes" id="UP000198619"/>
    </source>
</evidence>
<organism evidence="1 2">
    <name type="scientific">Clostridium frigidicarnis</name>
    <dbReference type="NCBI Taxonomy" id="84698"/>
    <lineage>
        <taxon>Bacteria</taxon>
        <taxon>Bacillati</taxon>
        <taxon>Bacillota</taxon>
        <taxon>Clostridia</taxon>
        <taxon>Eubacteriales</taxon>
        <taxon>Clostridiaceae</taxon>
        <taxon>Clostridium</taxon>
    </lineage>
</organism>